<proteinExistence type="predicted"/>
<reference evidence="1 2" key="1">
    <citation type="journal article" date="2017" name="Nat. Commun.">
        <title>Genome assembly with in vitro proximity ligation data and whole-genome triplication in lettuce.</title>
        <authorList>
            <person name="Reyes-Chin-Wo S."/>
            <person name="Wang Z."/>
            <person name="Yang X."/>
            <person name="Kozik A."/>
            <person name="Arikit S."/>
            <person name="Song C."/>
            <person name="Xia L."/>
            <person name="Froenicke L."/>
            <person name="Lavelle D.O."/>
            <person name="Truco M.J."/>
            <person name="Xia R."/>
            <person name="Zhu S."/>
            <person name="Xu C."/>
            <person name="Xu H."/>
            <person name="Xu X."/>
            <person name="Cox K."/>
            <person name="Korf I."/>
            <person name="Meyers B.C."/>
            <person name="Michelmore R.W."/>
        </authorList>
    </citation>
    <scope>NUCLEOTIDE SEQUENCE [LARGE SCALE GENOMIC DNA]</scope>
    <source>
        <strain evidence="2">cv. Salinas</strain>
        <tissue evidence="1">Seedlings</tissue>
    </source>
</reference>
<gene>
    <name evidence="1" type="ORF">LSAT_V11C500245740</name>
</gene>
<dbReference type="EMBL" id="NBSK02000005">
    <property type="protein sequence ID" value="KAJ0205464.1"/>
    <property type="molecule type" value="Genomic_DNA"/>
</dbReference>
<evidence type="ECO:0000313" key="2">
    <source>
        <dbReference type="Proteomes" id="UP000235145"/>
    </source>
</evidence>
<keyword evidence="2" id="KW-1185">Reference proteome</keyword>
<accession>A0A9R1XAU2</accession>
<comment type="caution">
    <text evidence="1">The sequence shown here is derived from an EMBL/GenBank/DDBJ whole genome shotgun (WGS) entry which is preliminary data.</text>
</comment>
<name>A0A9R1XAU2_LACSA</name>
<protein>
    <submittedName>
        <fullName evidence="1">Uncharacterized protein</fullName>
    </submittedName>
</protein>
<sequence length="174" mass="19756">MGQTLLKNENLKPEILELLQLKTRLVKGSVSLERMKRSEGEEEDEVEEEGDPILSVECSPIWSTDCCERSFTVDGCDPLQLVAIDRTQLYSLNDRCKYDVVRIHLWVVVKKSPNVKKKLDAKATSILGELGCECESSFVNNSSKINWDDPKVLRVLREAMKSIAEESSRKKTSH</sequence>
<dbReference type="AlphaFoldDB" id="A0A9R1XAU2"/>
<evidence type="ECO:0000313" key="1">
    <source>
        <dbReference type="EMBL" id="KAJ0205464.1"/>
    </source>
</evidence>
<dbReference type="Proteomes" id="UP000235145">
    <property type="component" value="Unassembled WGS sequence"/>
</dbReference>
<organism evidence="1 2">
    <name type="scientific">Lactuca sativa</name>
    <name type="common">Garden lettuce</name>
    <dbReference type="NCBI Taxonomy" id="4236"/>
    <lineage>
        <taxon>Eukaryota</taxon>
        <taxon>Viridiplantae</taxon>
        <taxon>Streptophyta</taxon>
        <taxon>Embryophyta</taxon>
        <taxon>Tracheophyta</taxon>
        <taxon>Spermatophyta</taxon>
        <taxon>Magnoliopsida</taxon>
        <taxon>eudicotyledons</taxon>
        <taxon>Gunneridae</taxon>
        <taxon>Pentapetalae</taxon>
        <taxon>asterids</taxon>
        <taxon>campanulids</taxon>
        <taxon>Asterales</taxon>
        <taxon>Asteraceae</taxon>
        <taxon>Cichorioideae</taxon>
        <taxon>Cichorieae</taxon>
        <taxon>Lactucinae</taxon>
        <taxon>Lactuca</taxon>
    </lineage>
</organism>